<evidence type="ECO:0000313" key="2">
    <source>
        <dbReference type="Proteomes" id="UP000254510"/>
    </source>
</evidence>
<dbReference type="GO" id="GO:0004340">
    <property type="term" value="F:glucokinase activity"/>
    <property type="evidence" value="ECO:0007669"/>
    <property type="project" value="UniProtKB-EC"/>
</dbReference>
<dbReference type="SUPFAM" id="SSF53067">
    <property type="entry name" value="Actin-like ATPase domain"/>
    <property type="match status" value="1"/>
</dbReference>
<protein>
    <submittedName>
        <fullName evidence="1">Glucokinase</fullName>
        <ecNumber evidence="1">2.7.1.2</ecNumber>
    </submittedName>
</protein>
<accession>A0A380KB47</accession>
<dbReference type="AlphaFoldDB" id="A0A380KB47"/>
<reference evidence="1 2" key="1">
    <citation type="submission" date="2018-06" db="EMBL/GenBank/DDBJ databases">
        <authorList>
            <consortium name="Pathogen Informatics"/>
            <person name="Doyle S."/>
        </authorList>
    </citation>
    <scope>NUCLEOTIDE SEQUENCE [LARGE SCALE GENOMIC DNA]</scope>
    <source>
        <strain evidence="1 2">NCTC13767</strain>
    </source>
</reference>
<name>A0A380KB47_9STRE</name>
<dbReference type="InterPro" id="IPR043129">
    <property type="entry name" value="ATPase_NBD"/>
</dbReference>
<dbReference type="EC" id="2.7.1.2" evidence="1"/>
<dbReference type="Gene3D" id="3.30.420.40">
    <property type="match status" value="1"/>
</dbReference>
<dbReference type="EMBL" id="UHFM01000006">
    <property type="protein sequence ID" value="SUN61356.1"/>
    <property type="molecule type" value="Genomic_DNA"/>
</dbReference>
<keyword evidence="1" id="KW-0418">Kinase</keyword>
<evidence type="ECO:0000313" key="1">
    <source>
        <dbReference type="EMBL" id="SUN61356.1"/>
    </source>
</evidence>
<sequence>MTKKIIGVDLGGTSVKLAILDVLGNIEYQWSIPTDISDNGKNIVSDIIRSIQEYLLENSLSLGDI</sequence>
<keyword evidence="1" id="KW-0808">Transferase</keyword>
<dbReference type="Proteomes" id="UP000254510">
    <property type="component" value="Unassembled WGS sequence"/>
</dbReference>
<gene>
    <name evidence="1" type="primary">glcK_2</name>
    <name evidence="1" type="ORF">NCTC13767_02262</name>
</gene>
<organism evidence="1 2">
    <name type="scientific">Streptococcus gallolyticus</name>
    <dbReference type="NCBI Taxonomy" id="315405"/>
    <lineage>
        <taxon>Bacteria</taxon>
        <taxon>Bacillati</taxon>
        <taxon>Bacillota</taxon>
        <taxon>Bacilli</taxon>
        <taxon>Lactobacillales</taxon>
        <taxon>Streptococcaceae</taxon>
        <taxon>Streptococcus</taxon>
    </lineage>
</organism>
<proteinExistence type="predicted"/>